<dbReference type="OrthoDB" id="9808770at2"/>
<evidence type="ECO:0000256" key="2">
    <source>
        <dbReference type="ARBA" id="ARBA00022898"/>
    </source>
</evidence>
<dbReference type="GO" id="GO:0003700">
    <property type="term" value="F:DNA-binding transcription factor activity"/>
    <property type="evidence" value="ECO:0007669"/>
    <property type="project" value="InterPro"/>
</dbReference>
<name>A0A173T251_9FIRM</name>
<dbReference type="Pfam" id="PF00392">
    <property type="entry name" value="GntR"/>
    <property type="match status" value="1"/>
</dbReference>
<gene>
    <name evidence="7" type="primary">gabR_1</name>
    <name evidence="7" type="ORF">ERS852578_01335</name>
</gene>
<dbReference type="SUPFAM" id="SSF53383">
    <property type="entry name" value="PLP-dependent transferases"/>
    <property type="match status" value="1"/>
</dbReference>
<dbReference type="InterPro" id="IPR000524">
    <property type="entry name" value="Tscrpt_reg_HTH_GntR"/>
</dbReference>
<dbReference type="InterPro" id="IPR036390">
    <property type="entry name" value="WH_DNA-bd_sf"/>
</dbReference>
<sequence>MLTYSFTNLKNESLYMHLYQCIRQDIVDGKLVSGEKLPSKRSFAKNLGLSTITIENAYAQLLSEGYIYSIPKKGFYVSDFKNNVIKPVRLTTENVKLSSGQSDFLADFSSNQTRPENFPFSIWAKLMRETFNTNSPELMTKPPCGGIMGLRQAIATHLEQFRGMHVQPEQIFIGAGTEYLYGLLIQLLGFDKKYAIENPGYEKIAAIYNSYNVAYHYIPMDNNGILVDELEKSEADVVHISPSHHFPTGIVTPISRRYELLGWAAASADRYIIEDDYDSEFRLTGKPIPSLQSMDITQKVIYINTFTKSLSSTMRISYMVLPPKLANRFLERLSFYSCTVSNFEQYALMRFINEGCFEKHINRMRNFYHKQRDSLLDAIKNSPLASYVTIMEEDSGLHFLLKVNTELSDEELMQKSLQKGVKLNSLSAYYHDSPDDFAAHTFIINYSYLNTTGVEDAIKVLYDVIKK</sequence>
<dbReference type="Proteomes" id="UP000095390">
    <property type="component" value="Unassembled WGS sequence"/>
</dbReference>
<evidence type="ECO:0000256" key="4">
    <source>
        <dbReference type="ARBA" id="ARBA00023125"/>
    </source>
</evidence>
<dbReference type="InterPro" id="IPR051446">
    <property type="entry name" value="HTH_trans_reg/aminotransferase"/>
</dbReference>
<evidence type="ECO:0000256" key="3">
    <source>
        <dbReference type="ARBA" id="ARBA00023015"/>
    </source>
</evidence>
<keyword evidence="2" id="KW-0663">Pyridoxal phosphate</keyword>
<protein>
    <submittedName>
        <fullName evidence="7">HTH-type transcriptional regulatory protein gabR</fullName>
    </submittedName>
</protein>
<feature type="domain" description="HTH gntR-type" evidence="6">
    <location>
        <begin position="12"/>
        <end position="80"/>
    </location>
</feature>
<dbReference type="PANTHER" id="PTHR46577">
    <property type="entry name" value="HTH-TYPE TRANSCRIPTIONAL REGULATORY PROTEIN GABR"/>
    <property type="match status" value="1"/>
</dbReference>
<dbReference type="AlphaFoldDB" id="A0A173T251"/>
<accession>A0A173T251</accession>
<dbReference type="SMART" id="SM00345">
    <property type="entry name" value="HTH_GNTR"/>
    <property type="match status" value="1"/>
</dbReference>
<proteinExistence type="inferred from homology"/>
<keyword evidence="5" id="KW-0804">Transcription</keyword>
<dbReference type="Gene3D" id="1.10.10.10">
    <property type="entry name" value="Winged helix-like DNA-binding domain superfamily/Winged helix DNA-binding domain"/>
    <property type="match status" value="1"/>
</dbReference>
<dbReference type="CDD" id="cd07377">
    <property type="entry name" value="WHTH_GntR"/>
    <property type="match status" value="1"/>
</dbReference>
<dbReference type="Gene3D" id="3.40.640.10">
    <property type="entry name" value="Type I PLP-dependent aspartate aminotransferase-like (Major domain)"/>
    <property type="match status" value="1"/>
</dbReference>
<dbReference type="PROSITE" id="PS50949">
    <property type="entry name" value="HTH_GNTR"/>
    <property type="match status" value="1"/>
</dbReference>
<dbReference type="GO" id="GO:0003677">
    <property type="term" value="F:DNA binding"/>
    <property type="evidence" value="ECO:0007669"/>
    <property type="project" value="UniProtKB-KW"/>
</dbReference>
<keyword evidence="4" id="KW-0238">DNA-binding</keyword>
<evidence type="ECO:0000256" key="1">
    <source>
        <dbReference type="ARBA" id="ARBA00005384"/>
    </source>
</evidence>
<dbReference type="SUPFAM" id="SSF46785">
    <property type="entry name" value="Winged helix' DNA-binding domain"/>
    <property type="match status" value="1"/>
</dbReference>
<dbReference type="InterPro" id="IPR036388">
    <property type="entry name" value="WH-like_DNA-bd_sf"/>
</dbReference>
<dbReference type="InterPro" id="IPR015421">
    <property type="entry name" value="PyrdxlP-dep_Trfase_major"/>
</dbReference>
<dbReference type="CDD" id="cd00609">
    <property type="entry name" value="AAT_like"/>
    <property type="match status" value="1"/>
</dbReference>
<evidence type="ECO:0000256" key="5">
    <source>
        <dbReference type="ARBA" id="ARBA00023163"/>
    </source>
</evidence>
<keyword evidence="3" id="KW-0805">Transcription regulation</keyword>
<reference evidence="7 8" key="1">
    <citation type="submission" date="2015-09" db="EMBL/GenBank/DDBJ databases">
        <authorList>
            <consortium name="Pathogen Informatics"/>
        </authorList>
    </citation>
    <scope>NUCLEOTIDE SEQUENCE [LARGE SCALE GENOMIC DNA]</scope>
    <source>
        <strain evidence="7 8">2789STDY5834966</strain>
    </source>
</reference>
<evidence type="ECO:0000259" key="6">
    <source>
        <dbReference type="PROSITE" id="PS50949"/>
    </source>
</evidence>
<organism evidence="7 8">
    <name type="scientific">Anaerobutyricum hallii</name>
    <dbReference type="NCBI Taxonomy" id="39488"/>
    <lineage>
        <taxon>Bacteria</taxon>
        <taxon>Bacillati</taxon>
        <taxon>Bacillota</taxon>
        <taxon>Clostridia</taxon>
        <taxon>Lachnospirales</taxon>
        <taxon>Lachnospiraceae</taxon>
        <taxon>Anaerobutyricum</taxon>
    </lineage>
</organism>
<comment type="similarity">
    <text evidence="1">In the C-terminal section; belongs to the class-I pyridoxal-phosphate-dependent aminotransferase family.</text>
</comment>
<dbReference type="RefSeq" id="WP_022170710.1">
    <property type="nucleotide sequence ID" value="NZ_CATVRT010000051.1"/>
</dbReference>
<evidence type="ECO:0000313" key="7">
    <source>
        <dbReference type="EMBL" id="CUM95965.1"/>
    </source>
</evidence>
<dbReference type="EMBL" id="CYYC01000013">
    <property type="protein sequence ID" value="CUM95965.1"/>
    <property type="molecule type" value="Genomic_DNA"/>
</dbReference>
<evidence type="ECO:0000313" key="8">
    <source>
        <dbReference type="Proteomes" id="UP000095390"/>
    </source>
</evidence>
<dbReference type="InterPro" id="IPR015424">
    <property type="entry name" value="PyrdxlP-dep_Trfase"/>
</dbReference>
<dbReference type="PANTHER" id="PTHR46577:SF1">
    <property type="entry name" value="HTH-TYPE TRANSCRIPTIONAL REGULATORY PROTEIN GABR"/>
    <property type="match status" value="1"/>
</dbReference>